<comment type="catalytic activity">
    <reaction evidence="13">
        <text>2 nitric oxide + NADPH + 2 O2 = 2 nitrate + NADP(+) + H(+)</text>
        <dbReference type="Rhea" id="RHEA:19465"/>
        <dbReference type="ChEBI" id="CHEBI:15378"/>
        <dbReference type="ChEBI" id="CHEBI:15379"/>
        <dbReference type="ChEBI" id="CHEBI:16480"/>
        <dbReference type="ChEBI" id="CHEBI:17632"/>
        <dbReference type="ChEBI" id="CHEBI:57783"/>
        <dbReference type="ChEBI" id="CHEBI:58349"/>
        <dbReference type="EC" id="1.14.12.17"/>
    </reaction>
</comment>
<gene>
    <name evidence="18" type="ORF">CP970_31300</name>
</gene>
<dbReference type="PROSITE" id="PS01033">
    <property type="entry name" value="GLOBIN"/>
    <property type="match status" value="1"/>
</dbReference>
<dbReference type="GO" id="GO:0046872">
    <property type="term" value="F:metal ion binding"/>
    <property type="evidence" value="ECO:0007669"/>
    <property type="project" value="UniProtKB-KW"/>
</dbReference>
<dbReference type="InterPro" id="IPR039261">
    <property type="entry name" value="FNR_nucleotide-bd"/>
</dbReference>
<dbReference type="KEGG" id="ska:CP970_31300"/>
<dbReference type="GO" id="GO:0071500">
    <property type="term" value="P:cellular response to nitrosative stress"/>
    <property type="evidence" value="ECO:0007669"/>
    <property type="project" value="TreeGrafter"/>
</dbReference>
<dbReference type="GO" id="GO:0005344">
    <property type="term" value="F:oxygen carrier activity"/>
    <property type="evidence" value="ECO:0007669"/>
    <property type="project" value="UniProtKB-KW"/>
</dbReference>
<evidence type="ECO:0000256" key="13">
    <source>
        <dbReference type="ARBA" id="ARBA00049433"/>
    </source>
</evidence>
<evidence type="ECO:0000256" key="14">
    <source>
        <dbReference type="RuleBase" id="RU000356"/>
    </source>
</evidence>
<organism evidence="18 19">
    <name type="scientific">Streptomyces kanamyceticus</name>
    <dbReference type="NCBI Taxonomy" id="1967"/>
    <lineage>
        <taxon>Bacteria</taxon>
        <taxon>Bacillati</taxon>
        <taxon>Actinomycetota</taxon>
        <taxon>Actinomycetes</taxon>
        <taxon>Kitasatosporales</taxon>
        <taxon>Streptomycetaceae</taxon>
        <taxon>Streptomyces</taxon>
    </lineage>
</organism>
<name>A0A5J6GLU0_STRKN</name>
<keyword evidence="5 14" id="KW-0561">Oxygen transport</keyword>
<evidence type="ECO:0000256" key="15">
    <source>
        <dbReference type="SAM" id="MobiDB-lite"/>
    </source>
</evidence>
<dbReference type="InterPro" id="IPR009050">
    <property type="entry name" value="Globin-like_sf"/>
</dbReference>
<evidence type="ECO:0000256" key="9">
    <source>
        <dbReference type="ARBA" id="ARBA00023004"/>
    </source>
</evidence>
<dbReference type="PANTHER" id="PTHR43396">
    <property type="entry name" value="FLAVOHEMOPROTEIN"/>
    <property type="match status" value="1"/>
</dbReference>
<keyword evidence="6" id="KW-0001">2Fe-2S</keyword>
<dbReference type="GO" id="GO:0051537">
    <property type="term" value="F:2 iron, 2 sulfur cluster binding"/>
    <property type="evidence" value="ECO:0007669"/>
    <property type="project" value="UniProtKB-KW"/>
</dbReference>
<sequence length="428" mass="45604">MLSEPSAATVRATLPVVGGAIGDITGRFYDRLFTAHPELLRDLFNRGNQAAGTQRQALAGSIAAFATYLVEHPDERPDVMLRRIAHKHASLGVAPGQYAVVHEHLFAAIAEVLGDAVTPEVAAAWDEVYWLMANALIAIEARLYAEQGVTADDTWREWEVVGRVEETADVATFQLRPVASPPAAAVPVPGFRPGQYVSVQVQLPDGARQIRQYSLSAAPGSDVRQISVKRVRGGAGAPDGSGRPDDSGTPDGSRTPDGEVSRYLHAHVREGAVLRLSAPYGDLVLDESDADTPLLLASAGIGVTPMIAMLEQLAATGHRAPVTVVHADRSPAEHALRADHAAYTGKLPDAAAHFFYERPGPDQEHPAALTGRVDLTALPPIAAGTRAYLCGPLPFMREVRAQLIGRGVAPADIHYEVFGPDLWLGQQA</sequence>
<evidence type="ECO:0000256" key="12">
    <source>
        <dbReference type="ARBA" id="ARBA00048649"/>
    </source>
</evidence>
<keyword evidence="7" id="KW-0479">Metal-binding</keyword>
<dbReference type="CDD" id="cd14782">
    <property type="entry name" value="FHb-globin_2"/>
    <property type="match status" value="1"/>
</dbReference>
<dbReference type="SUPFAM" id="SSF63380">
    <property type="entry name" value="Riboflavin synthase domain-like"/>
    <property type="match status" value="1"/>
</dbReference>
<accession>A0A5J6GLU0</accession>
<keyword evidence="8" id="KW-0521">NADP</keyword>
<evidence type="ECO:0000256" key="1">
    <source>
        <dbReference type="ARBA" id="ARBA00001970"/>
    </source>
</evidence>
<evidence type="ECO:0000313" key="18">
    <source>
        <dbReference type="EMBL" id="QEU94778.1"/>
    </source>
</evidence>
<dbReference type="OrthoDB" id="9801223at2"/>
<dbReference type="GO" id="GO:0046210">
    <property type="term" value="P:nitric oxide catabolic process"/>
    <property type="evidence" value="ECO:0007669"/>
    <property type="project" value="TreeGrafter"/>
</dbReference>
<dbReference type="SUPFAM" id="SSF52343">
    <property type="entry name" value="Ferredoxin reductase-like, C-terminal NADP-linked domain"/>
    <property type="match status" value="1"/>
</dbReference>
<evidence type="ECO:0000259" key="16">
    <source>
        <dbReference type="PROSITE" id="PS01033"/>
    </source>
</evidence>
<evidence type="ECO:0000256" key="6">
    <source>
        <dbReference type="ARBA" id="ARBA00022714"/>
    </source>
</evidence>
<keyword evidence="11" id="KW-0520">NAD</keyword>
<dbReference type="GO" id="GO:0020037">
    <property type="term" value="F:heme binding"/>
    <property type="evidence" value="ECO:0007669"/>
    <property type="project" value="InterPro"/>
</dbReference>
<dbReference type="Pfam" id="PF00970">
    <property type="entry name" value="FAD_binding_6"/>
    <property type="match status" value="1"/>
</dbReference>
<dbReference type="FunFam" id="1.10.490.10:FF:000003">
    <property type="entry name" value="Flavohemoprotein"/>
    <property type="match status" value="1"/>
</dbReference>
<dbReference type="PANTHER" id="PTHR43396:SF3">
    <property type="entry name" value="FLAVOHEMOPROTEIN"/>
    <property type="match status" value="1"/>
</dbReference>
<evidence type="ECO:0000256" key="7">
    <source>
        <dbReference type="ARBA" id="ARBA00022723"/>
    </source>
</evidence>
<dbReference type="Gene3D" id="2.40.30.10">
    <property type="entry name" value="Translation factors"/>
    <property type="match status" value="1"/>
</dbReference>
<comment type="similarity">
    <text evidence="2">In the C-terminal section; belongs to the flavoprotein pyridine nucleotide cytochrome reductase family.</text>
</comment>
<evidence type="ECO:0000313" key="19">
    <source>
        <dbReference type="Proteomes" id="UP000325529"/>
    </source>
</evidence>
<dbReference type="InterPro" id="IPR012292">
    <property type="entry name" value="Globin/Proto"/>
</dbReference>
<reference evidence="18 19" key="1">
    <citation type="submission" date="2017-09" db="EMBL/GenBank/DDBJ databases">
        <authorList>
            <person name="Lee N."/>
            <person name="Cho B.-K."/>
        </authorList>
    </citation>
    <scope>NUCLEOTIDE SEQUENCE [LARGE SCALE GENOMIC DNA]</scope>
    <source>
        <strain evidence="18 19">ATCC 12853</strain>
    </source>
</reference>
<dbReference type="EC" id="1.14.12.17" evidence="3"/>
<evidence type="ECO:0000259" key="17">
    <source>
        <dbReference type="PROSITE" id="PS51384"/>
    </source>
</evidence>
<dbReference type="InterPro" id="IPR000971">
    <property type="entry name" value="Globin"/>
</dbReference>
<evidence type="ECO:0000256" key="5">
    <source>
        <dbReference type="ARBA" id="ARBA00022621"/>
    </source>
</evidence>
<proteinExistence type="inferred from homology"/>
<dbReference type="InterPro" id="IPR001433">
    <property type="entry name" value="OxRdtase_FAD/NAD-bd"/>
</dbReference>
<dbReference type="RefSeq" id="WP_055547222.1">
    <property type="nucleotide sequence ID" value="NZ_CP023699.1"/>
</dbReference>
<dbReference type="Proteomes" id="UP000325529">
    <property type="component" value="Chromosome"/>
</dbReference>
<dbReference type="InterPro" id="IPR017938">
    <property type="entry name" value="Riboflavin_synthase-like_b-brl"/>
</dbReference>
<keyword evidence="10" id="KW-0411">Iron-sulfur</keyword>
<keyword evidence="14" id="KW-0813">Transport</keyword>
<dbReference type="EMBL" id="CP023699">
    <property type="protein sequence ID" value="QEU94778.1"/>
    <property type="molecule type" value="Genomic_DNA"/>
</dbReference>
<dbReference type="Pfam" id="PF00175">
    <property type="entry name" value="NAD_binding_1"/>
    <property type="match status" value="1"/>
</dbReference>
<evidence type="ECO:0000256" key="2">
    <source>
        <dbReference type="ARBA" id="ARBA00006401"/>
    </source>
</evidence>
<evidence type="ECO:0000256" key="8">
    <source>
        <dbReference type="ARBA" id="ARBA00022857"/>
    </source>
</evidence>
<dbReference type="AlphaFoldDB" id="A0A5J6GLU0"/>
<keyword evidence="4 14" id="KW-0349">Heme</keyword>
<feature type="domain" description="Globin" evidence="16">
    <location>
        <begin position="1"/>
        <end position="141"/>
    </location>
</feature>
<dbReference type="GO" id="GO:0071949">
    <property type="term" value="F:FAD binding"/>
    <property type="evidence" value="ECO:0007669"/>
    <property type="project" value="TreeGrafter"/>
</dbReference>
<dbReference type="SUPFAM" id="SSF46458">
    <property type="entry name" value="Globin-like"/>
    <property type="match status" value="1"/>
</dbReference>
<evidence type="ECO:0000256" key="4">
    <source>
        <dbReference type="ARBA" id="ARBA00022617"/>
    </source>
</evidence>
<dbReference type="Gene3D" id="3.40.50.80">
    <property type="entry name" value="Nucleotide-binding domain of ferredoxin-NADP reductase (FNR) module"/>
    <property type="match status" value="1"/>
</dbReference>
<comment type="cofactor">
    <cofactor evidence="1">
        <name>heme b</name>
        <dbReference type="ChEBI" id="CHEBI:60344"/>
    </cofactor>
</comment>
<dbReference type="GO" id="GO:0008941">
    <property type="term" value="F:nitric oxide dioxygenase NAD(P)H activity"/>
    <property type="evidence" value="ECO:0007669"/>
    <property type="project" value="UniProtKB-EC"/>
</dbReference>
<feature type="domain" description="FAD-binding FR-type" evidence="17">
    <location>
        <begin position="153"/>
        <end position="286"/>
    </location>
</feature>
<keyword evidence="9" id="KW-0408">Iron</keyword>
<evidence type="ECO:0000256" key="10">
    <source>
        <dbReference type="ARBA" id="ARBA00023014"/>
    </source>
</evidence>
<dbReference type="Gene3D" id="1.10.490.10">
    <property type="entry name" value="Globins"/>
    <property type="match status" value="1"/>
</dbReference>
<evidence type="ECO:0000256" key="11">
    <source>
        <dbReference type="ARBA" id="ARBA00023027"/>
    </source>
</evidence>
<evidence type="ECO:0000256" key="3">
    <source>
        <dbReference type="ARBA" id="ARBA00012229"/>
    </source>
</evidence>
<comment type="similarity">
    <text evidence="14">Belongs to the globin family.</text>
</comment>
<dbReference type="PROSITE" id="PS51384">
    <property type="entry name" value="FAD_FR"/>
    <property type="match status" value="1"/>
</dbReference>
<dbReference type="CDD" id="cd06184">
    <property type="entry name" value="flavohem_like_fad_nad_binding"/>
    <property type="match status" value="1"/>
</dbReference>
<dbReference type="InterPro" id="IPR008333">
    <property type="entry name" value="Cbr1-like_FAD-bd_dom"/>
</dbReference>
<comment type="catalytic activity">
    <reaction evidence="12">
        <text>2 nitric oxide + NADH + 2 O2 = 2 nitrate + NAD(+) + H(+)</text>
        <dbReference type="Rhea" id="RHEA:19469"/>
        <dbReference type="ChEBI" id="CHEBI:15378"/>
        <dbReference type="ChEBI" id="CHEBI:15379"/>
        <dbReference type="ChEBI" id="CHEBI:16480"/>
        <dbReference type="ChEBI" id="CHEBI:17632"/>
        <dbReference type="ChEBI" id="CHEBI:57540"/>
        <dbReference type="ChEBI" id="CHEBI:57945"/>
        <dbReference type="EC" id="1.14.12.17"/>
    </reaction>
</comment>
<dbReference type="InterPro" id="IPR017927">
    <property type="entry name" value="FAD-bd_FR_type"/>
</dbReference>
<keyword evidence="19" id="KW-1185">Reference proteome</keyword>
<protein>
    <recommendedName>
        <fullName evidence="3">nitric oxide dioxygenase</fullName>
        <ecNumber evidence="3">1.14.12.17</ecNumber>
    </recommendedName>
</protein>
<dbReference type="GO" id="GO:0019825">
    <property type="term" value="F:oxygen binding"/>
    <property type="evidence" value="ECO:0007669"/>
    <property type="project" value="InterPro"/>
</dbReference>
<feature type="region of interest" description="Disordered" evidence="15">
    <location>
        <begin position="231"/>
        <end position="259"/>
    </location>
</feature>
<dbReference type="Pfam" id="PF00042">
    <property type="entry name" value="Globin"/>
    <property type="match status" value="1"/>
</dbReference>